<evidence type="ECO:0000313" key="5">
    <source>
        <dbReference type="EMBL" id="KAG8194924.1"/>
    </source>
</evidence>
<dbReference type="GO" id="GO:0042273">
    <property type="term" value="P:ribosomal large subunit biogenesis"/>
    <property type="evidence" value="ECO:0007669"/>
    <property type="project" value="TreeGrafter"/>
</dbReference>
<keyword evidence="6" id="KW-1185">Reference proteome</keyword>
<evidence type="ECO:0000256" key="3">
    <source>
        <dbReference type="ARBA" id="ARBA00015522"/>
    </source>
</evidence>
<comment type="caution">
    <text evidence="5">The sequence shown here is derived from an EMBL/GenBank/DDBJ whole genome shotgun (WGS) entry which is preliminary data.</text>
</comment>
<gene>
    <name evidence="5" type="ORF">JTE90_021385</name>
</gene>
<protein>
    <recommendedName>
        <fullName evidence="3">Nucleolar protein 16</fullName>
    </recommendedName>
</protein>
<name>A0AAV6VEB5_9ARAC</name>
<dbReference type="AlphaFoldDB" id="A0AAV6VEB5"/>
<sequence>MGKASGVSRRRKKKFDYNKNLKKLHKKQLTLPNVRCKQLKEAWNSKKSYRKNMEEMGLAADPNKSMPIRDFNEEKKKPVKMEVIDELVAEATAPKPRTMKLPTEPMKFCVYMIEKHGEDFQAMARDPKNYYQLTPAQIRKKVNKFKSVPCQWNGYLRAKGLIDTEENDEEYQIDIGEITSQTDAKSAPMEQ</sequence>
<organism evidence="5 6">
    <name type="scientific">Oedothorax gibbosus</name>
    <dbReference type="NCBI Taxonomy" id="931172"/>
    <lineage>
        <taxon>Eukaryota</taxon>
        <taxon>Metazoa</taxon>
        <taxon>Ecdysozoa</taxon>
        <taxon>Arthropoda</taxon>
        <taxon>Chelicerata</taxon>
        <taxon>Arachnida</taxon>
        <taxon>Araneae</taxon>
        <taxon>Araneomorphae</taxon>
        <taxon>Entelegynae</taxon>
        <taxon>Araneoidea</taxon>
        <taxon>Linyphiidae</taxon>
        <taxon>Erigoninae</taxon>
        <taxon>Oedothorax</taxon>
    </lineage>
</organism>
<accession>A0AAV6VEB5</accession>
<dbReference type="PANTHER" id="PTHR13243">
    <property type="entry name" value="HSPC111 PROTEIN-RELATED"/>
    <property type="match status" value="1"/>
</dbReference>
<proteinExistence type="inferred from homology"/>
<comment type="similarity">
    <text evidence="2">Belongs to the NOP16 family.</text>
</comment>
<reference evidence="5 6" key="1">
    <citation type="journal article" date="2022" name="Nat. Ecol. Evol.">
        <title>A masculinizing supergene underlies an exaggerated male reproductive morph in a spider.</title>
        <authorList>
            <person name="Hendrickx F."/>
            <person name="De Corte Z."/>
            <person name="Sonet G."/>
            <person name="Van Belleghem S.M."/>
            <person name="Kostlbacher S."/>
            <person name="Vangestel C."/>
        </authorList>
    </citation>
    <scope>NUCLEOTIDE SEQUENCE [LARGE SCALE GENOMIC DNA]</scope>
    <source>
        <strain evidence="5">W744_W776</strain>
    </source>
</reference>
<evidence type="ECO:0000313" key="6">
    <source>
        <dbReference type="Proteomes" id="UP000827092"/>
    </source>
</evidence>
<dbReference type="GO" id="GO:0005730">
    <property type="term" value="C:nucleolus"/>
    <property type="evidence" value="ECO:0007669"/>
    <property type="project" value="UniProtKB-SubCell"/>
</dbReference>
<evidence type="ECO:0000256" key="4">
    <source>
        <dbReference type="ARBA" id="ARBA00023242"/>
    </source>
</evidence>
<keyword evidence="4" id="KW-0539">Nucleus</keyword>
<dbReference type="PANTHER" id="PTHR13243:SF1">
    <property type="entry name" value="NUCLEOLAR PROTEIN 16"/>
    <property type="match status" value="1"/>
</dbReference>
<evidence type="ECO:0000256" key="2">
    <source>
        <dbReference type="ARBA" id="ARBA00008479"/>
    </source>
</evidence>
<comment type="subcellular location">
    <subcellularLocation>
        <location evidence="1">Nucleus</location>
        <location evidence="1">Nucleolus</location>
    </subcellularLocation>
</comment>
<dbReference type="Proteomes" id="UP000827092">
    <property type="component" value="Unassembled WGS sequence"/>
</dbReference>
<dbReference type="Pfam" id="PF09420">
    <property type="entry name" value="Nop16"/>
    <property type="match status" value="1"/>
</dbReference>
<dbReference type="EMBL" id="JAFNEN010000096">
    <property type="protein sequence ID" value="KAG8194924.1"/>
    <property type="molecule type" value="Genomic_DNA"/>
</dbReference>
<evidence type="ECO:0000256" key="1">
    <source>
        <dbReference type="ARBA" id="ARBA00004604"/>
    </source>
</evidence>
<dbReference type="InterPro" id="IPR019002">
    <property type="entry name" value="Ribosome_biogenesis_Nop16"/>
</dbReference>